<dbReference type="GO" id="GO:0046872">
    <property type="term" value="F:metal ion binding"/>
    <property type="evidence" value="ECO:0007669"/>
    <property type="project" value="UniProtKB-KW"/>
</dbReference>
<evidence type="ECO:0000256" key="4">
    <source>
        <dbReference type="ARBA" id="ARBA00023239"/>
    </source>
</evidence>
<keyword evidence="7" id="KW-1185">Reference proteome</keyword>
<comment type="similarity">
    <text evidence="1">Belongs to the Gfa family.</text>
</comment>
<dbReference type="HOGENOM" id="CLU_055491_4_1_5"/>
<evidence type="ECO:0000256" key="3">
    <source>
        <dbReference type="ARBA" id="ARBA00022833"/>
    </source>
</evidence>
<evidence type="ECO:0000256" key="2">
    <source>
        <dbReference type="ARBA" id="ARBA00022723"/>
    </source>
</evidence>
<dbReference type="PANTHER" id="PTHR33337:SF40">
    <property type="entry name" value="CENP-V_GFA DOMAIN-CONTAINING PROTEIN-RELATED"/>
    <property type="match status" value="1"/>
</dbReference>
<dbReference type="InterPro" id="IPR006913">
    <property type="entry name" value="CENP-V/GFA"/>
</dbReference>
<organism evidence="6 7">
    <name type="scientific">Hyphomicrobium nitrativorans NL23</name>
    <dbReference type="NCBI Taxonomy" id="1029756"/>
    <lineage>
        <taxon>Bacteria</taxon>
        <taxon>Pseudomonadati</taxon>
        <taxon>Pseudomonadota</taxon>
        <taxon>Alphaproteobacteria</taxon>
        <taxon>Hyphomicrobiales</taxon>
        <taxon>Hyphomicrobiaceae</taxon>
        <taxon>Hyphomicrobium</taxon>
    </lineage>
</organism>
<accession>V5SFD3</accession>
<dbReference type="Pfam" id="PF04828">
    <property type="entry name" value="GFA"/>
    <property type="match status" value="1"/>
</dbReference>
<dbReference type="Proteomes" id="UP000018542">
    <property type="component" value="Chromosome"/>
</dbReference>
<name>V5SFD3_9HYPH</name>
<evidence type="ECO:0000313" key="7">
    <source>
        <dbReference type="Proteomes" id="UP000018542"/>
    </source>
</evidence>
<proteinExistence type="inferred from homology"/>
<dbReference type="KEGG" id="hni:W911_10155"/>
<keyword evidence="2" id="KW-0479">Metal-binding</keyword>
<reference evidence="6 7" key="1">
    <citation type="journal article" date="2014" name="Genome Announc.">
        <title>Complete Genome Sequence of Hyphomicrobium nitrativorans Strain NL23, a Denitrifying Bacterium Isolated from Biofilm of a Methanol-Fed Denitrification System Treating Seawater at the Montreal Biodome.</title>
        <authorList>
            <person name="Martineau C."/>
            <person name="Villeneuve C."/>
            <person name="Mauffrey F."/>
            <person name="Villemur R."/>
        </authorList>
    </citation>
    <scope>NUCLEOTIDE SEQUENCE [LARGE SCALE GENOMIC DNA]</scope>
    <source>
        <strain evidence="6">NL23</strain>
    </source>
</reference>
<sequence length="147" mass="15906">MATEGGQLSGRCLCGAVRFSFDPKKREVGVCHCSMCRRWASGPFFAHDHEGPVAFEGAENIGVYKSSDWGERAFCKTCGTSLYWRLSGAEHFALSAGTFDDQTGLAFVAEIFVDEKPGYYDFANETNKMTGAEVMAAFAAGKETGQG</sequence>
<dbReference type="STRING" id="1029756.W911_10155"/>
<dbReference type="PATRIC" id="fig|1029756.8.peg.2108"/>
<feature type="domain" description="CENP-V/GFA" evidence="5">
    <location>
        <begin position="8"/>
        <end position="121"/>
    </location>
</feature>
<evidence type="ECO:0000259" key="5">
    <source>
        <dbReference type="PROSITE" id="PS51891"/>
    </source>
</evidence>
<dbReference type="Gene3D" id="3.90.1590.10">
    <property type="entry name" value="glutathione-dependent formaldehyde- activating enzyme (gfa)"/>
    <property type="match status" value="1"/>
</dbReference>
<dbReference type="RefSeq" id="WP_023787388.1">
    <property type="nucleotide sequence ID" value="NC_022997.1"/>
</dbReference>
<keyword evidence="3" id="KW-0862">Zinc</keyword>
<dbReference type="PANTHER" id="PTHR33337">
    <property type="entry name" value="GFA DOMAIN-CONTAINING PROTEIN"/>
    <property type="match status" value="1"/>
</dbReference>
<gene>
    <name evidence="6" type="ORF">W911_10155</name>
</gene>
<dbReference type="InterPro" id="IPR011057">
    <property type="entry name" value="Mss4-like_sf"/>
</dbReference>
<dbReference type="EMBL" id="CP006912">
    <property type="protein sequence ID" value="AHB48669.1"/>
    <property type="molecule type" value="Genomic_DNA"/>
</dbReference>
<keyword evidence="4" id="KW-0456">Lyase</keyword>
<dbReference type="OrthoDB" id="9807246at2"/>
<protein>
    <submittedName>
        <fullName evidence="6">Aldehyde-activating protein</fullName>
    </submittedName>
</protein>
<evidence type="ECO:0000313" key="6">
    <source>
        <dbReference type="EMBL" id="AHB48669.1"/>
    </source>
</evidence>
<evidence type="ECO:0000256" key="1">
    <source>
        <dbReference type="ARBA" id="ARBA00005495"/>
    </source>
</evidence>
<dbReference type="GO" id="GO:0016846">
    <property type="term" value="F:carbon-sulfur lyase activity"/>
    <property type="evidence" value="ECO:0007669"/>
    <property type="project" value="InterPro"/>
</dbReference>
<dbReference type="SUPFAM" id="SSF51316">
    <property type="entry name" value="Mss4-like"/>
    <property type="match status" value="1"/>
</dbReference>
<dbReference type="PROSITE" id="PS51891">
    <property type="entry name" value="CENP_V_GFA"/>
    <property type="match status" value="1"/>
</dbReference>
<dbReference type="AlphaFoldDB" id="V5SFD3"/>